<dbReference type="GO" id="GO:0005975">
    <property type="term" value="P:carbohydrate metabolic process"/>
    <property type="evidence" value="ECO:0007669"/>
    <property type="project" value="InterPro"/>
</dbReference>
<proteinExistence type="predicted"/>
<dbReference type="Proteomes" id="UP000264719">
    <property type="component" value="Unassembled WGS sequence"/>
</dbReference>
<name>A0A348WED4_9RHOB</name>
<dbReference type="AlphaFoldDB" id="A0A348WED4"/>
<sequence>MLAGTVVSGVGLGAASLMSPLPGDTAPQAGRAEVPAGSKFNAAREDGEVTLPTTEGTPQAGMAPKIESASPDDLSSLQGADTDPAAEPSAEMAEPTLAAPEPGQEATGMAGEVESPVLPSPQAVAPEAPAADSDLSISTDPAQPMAPQAEEEATGFASAESGSFPSSELADAATAPEGAGAVSQEAGAAEDGAQTPDSERNEAEHMLPVVPEPAPNVTEPEPSKTLGNLAKNVTTNRLPSIGAETEAAQTETDTAEALPELAPTDLPAIEAHAAEFDNPEGKPMVSIVLIDNGRSPIGLEALAAFPYPLSFAVDPNSDGAAEAMARYRAAGFEVLILTDLPQGASAADTETTMQTLFAELPEAVAVMEGTGTGLQSSREAAEQLAPILKETGHGLLMFPKGLDTASKLIAREGVPTATIFRDFDSDGQTATVIRRFLDQGAFKASRLEGGVIMLGRLRAETVSALLIWGLQDRVSQVALAPVSAVLKAGNEDAVTQQ</sequence>
<organism evidence="2 3">
    <name type="scientific">Roseovarius nubinhibens</name>
    <dbReference type="NCBI Taxonomy" id="314263"/>
    <lineage>
        <taxon>Bacteria</taxon>
        <taxon>Pseudomonadati</taxon>
        <taxon>Pseudomonadota</taxon>
        <taxon>Alphaproteobacteria</taxon>
        <taxon>Rhodobacterales</taxon>
        <taxon>Roseobacteraceae</taxon>
        <taxon>Roseovarius</taxon>
    </lineage>
</organism>
<gene>
    <name evidence="2" type="ORF">DCS45_13625</name>
</gene>
<protein>
    <recommendedName>
        <fullName evidence="4">Divergent polysaccharide deacetylase family protein</fullName>
    </recommendedName>
</protein>
<dbReference type="EMBL" id="DMVW01000125">
    <property type="protein sequence ID" value="HAR52896.1"/>
    <property type="molecule type" value="Genomic_DNA"/>
</dbReference>
<feature type="region of interest" description="Disordered" evidence="1">
    <location>
        <begin position="19"/>
        <end position="229"/>
    </location>
</feature>
<dbReference type="SUPFAM" id="SSF88713">
    <property type="entry name" value="Glycoside hydrolase/deacetylase"/>
    <property type="match status" value="1"/>
</dbReference>
<accession>A0A348WED4</accession>
<comment type="caution">
    <text evidence="2">The sequence shown here is derived from an EMBL/GenBank/DDBJ whole genome shotgun (WGS) entry which is preliminary data.</text>
</comment>
<feature type="compositionally biased region" description="Low complexity" evidence="1">
    <location>
        <begin position="85"/>
        <end position="95"/>
    </location>
</feature>
<dbReference type="Gene3D" id="3.20.20.370">
    <property type="entry name" value="Glycoside hydrolase/deacetylase"/>
    <property type="match status" value="1"/>
</dbReference>
<dbReference type="CDD" id="cd10936">
    <property type="entry name" value="CE4_DAC2"/>
    <property type="match status" value="1"/>
</dbReference>
<evidence type="ECO:0000313" key="2">
    <source>
        <dbReference type="EMBL" id="HAR52896.1"/>
    </source>
</evidence>
<feature type="compositionally biased region" description="Low complexity" evidence="1">
    <location>
        <begin position="170"/>
        <end position="181"/>
    </location>
</feature>
<evidence type="ECO:0000313" key="3">
    <source>
        <dbReference type="Proteomes" id="UP000264719"/>
    </source>
</evidence>
<dbReference type="Pfam" id="PF04748">
    <property type="entry name" value="Polysacc_deac_2"/>
    <property type="match status" value="1"/>
</dbReference>
<reference evidence="2 3" key="1">
    <citation type="journal article" date="2018" name="Nat. Biotechnol.">
        <title>A standardized bacterial taxonomy based on genome phylogeny substantially revises the tree of life.</title>
        <authorList>
            <person name="Parks D.H."/>
            <person name="Chuvochina M."/>
            <person name="Waite D.W."/>
            <person name="Rinke C."/>
            <person name="Skarshewski A."/>
            <person name="Chaumeil P.A."/>
            <person name="Hugenholtz P."/>
        </authorList>
    </citation>
    <scope>NUCLEOTIDE SEQUENCE [LARGE SCALE GENOMIC DNA]</scope>
    <source>
        <strain evidence="2">UBA9169</strain>
    </source>
</reference>
<evidence type="ECO:0000256" key="1">
    <source>
        <dbReference type="SAM" id="MobiDB-lite"/>
    </source>
</evidence>
<dbReference type="InterPro" id="IPR006837">
    <property type="entry name" value="Divergent_DAC"/>
</dbReference>
<dbReference type="InterPro" id="IPR011330">
    <property type="entry name" value="Glyco_hydro/deAcase_b/a-brl"/>
</dbReference>
<evidence type="ECO:0008006" key="4">
    <source>
        <dbReference type="Google" id="ProtNLM"/>
    </source>
</evidence>